<gene>
    <name evidence="8" type="ORF">UCREL1_2332</name>
</gene>
<feature type="transmembrane region" description="Helical" evidence="6">
    <location>
        <begin position="200"/>
        <end position="223"/>
    </location>
</feature>
<evidence type="ECO:0000256" key="4">
    <source>
        <dbReference type="ARBA" id="ARBA00023136"/>
    </source>
</evidence>
<dbReference type="Gene3D" id="1.20.1250.20">
    <property type="entry name" value="MFS general substrate transporter like domains"/>
    <property type="match status" value="1"/>
</dbReference>
<feature type="region of interest" description="Disordered" evidence="5">
    <location>
        <begin position="372"/>
        <end position="404"/>
    </location>
</feature>
<keyword evidence="4 6" id="KW-0472">Membrane</keyword>
<protein>
    <submittedName>
        <fullName evidence="8">Putative efflux pump antibiotic resistance protein</fullName>
    </submittedName>
</protein>
<dbReference type="Proteomes" id="UP000012174">
    <property type="component" value="Unassembled WGS sequence"/>
</dbReference>
<evidence type="ECO:0000256" key="5">
    <source>
        <dbReference type="SAM" id="MobiDB-lite"/>
    </source>
</evidence>
<feature type="transmembrane region" description="Helical" evidence="6">
    <location>
        <begin position="166"/>
        <end position="188"/>
    </location>
</feature>
<dbReference type="InterPro" id="IPR020846">
    <property type="entry name" value="MFS_dom"/>
</dbReference>
<dbReference type="InterPro" id="IPR011701">
    <property type="entry name" value="MFS"/>
</dbReference>
<feature type="compositionally biased region" description="Low complexity" evidence="5">
    <location>
        <begin position="383"/>
        <end position="398"/>
    </location>
</feature>
<evidence type="ECO:0000256" key="3">
    <source>
        <dbReference type="ARBA" id="ARBA00022989"/>
    </source>
</evidence>
<comment type="subcellular location">
    <subcellularLocation>
        <location evidence="1">Membrane</location>
        <topology evidence="1">Multi-pass membrane protein</topology>
    </subcellularLocation>
</comment>
<keyword evidence="3 6" id="KW-1133">Transmembrane helix</keyword>
<dbReference type="GO" id="GO:0016020">
    <property type="term" value="C:membrane"/>
    <property type="evidence" value="ECO:0007669"/>
    <property type="project" value="UniProtKB-SubCell"/>
</dbReference>
<sequence>MMTRNHDEITPAAATGAVDDLEMATIPPLPPPDAAFATAPAAATTKQDDPLLVTFNHPHDPENPLDWRTGKKWAVTDVLSATGFNRIMVSTIMAPALTTIAAELHMNAAESAMALSIYLLATAFGPLFIGPLSEIYGREVVLHASGVWFLVWNFACGFARTKEVLIASRFLAGFGASAIYALAGGVLGDIWRPEQRGQSLGVYLLIPLLGAAVGPIIGGFMAARVAWRWLFWSTSIFQAVMMVVSFFTFKETYGPLILKRRAARLRRETGNQGYHVSTLDAGKSVSSVLMTALTRPLRLLLFHPIIQVSAVISAFNYGVLYIVLSTFSELWIFRYGQSVEISGLHYIACSLGELLGSQFSAHAMDFLFRRGKRHTSRPSSSSNTGTETINGNQNNNNNNEEEAPEKRLPLSFPGLVIAPLGTLWYGWAAQQRAHWAIVDAGVVVMMFGLQVGSMSRTAYVIDVYPEHASSAMAAQQFARSMTAFLFPLFAPAMYAALGYGWGNTAVALAGLVLGVPPLFYLWKCGGRLRARARSSY</sequence>
<feature type="transmembrane region" description="Helical" evidence="6">
    <location>
        <begin position="299"/>
        <end position="324"/>
    </location>
</feature>
<dbReference type="Pfam" id="PF07690">
    <property type="entry name" value="MFS_1"/>
    <property type="match status" value="1"/>
</dbReference>
<dbReference type="EMBL" id="KB705814">
    <property type="protein sequence ID" value="EMR70629.1"/>
    <property type="molecule type" value="Genomic_DNA"/>
</dbReference>
<dbReference type="PANTHER" id="PTHR23502:SF60">
    <property type="entry name" value="MAJOR FACILITATOR SUPERFAMILY (MFS) PROFILE DOMAIN-CONTAINING PROTEIN-RELATED"/>
    <property type="match status" value="1"/>
</dbReference>
<evidence type="ECO:0000259" key="7">
    <source>
        <dbReference type="PROSITE" id="PS50850"/>
    </source>
</evidence>
<dbReference type="GO" id="GO:0022857">
    <property type="term" value="F:transmembrane transporter activity"/>
    <property type="evidence" value="ECO:0007669"/>
    <property type="project" value="InterPro"/>
</dbReference>
<feature type="transmembrane region" description="Helical" evidence="6">
    <location>
        <begin position="505"/>
        <end position="522"/>
    </location>
</feature>
<dbReference type="PROSITE" id="PS50850">
    <property type="entry name" value="MFS"/>
    <property type="match status" value="1"/>
</dbReference>
<feature type="transmembrane region" description="Helical" evidence="6">
    <location>
        <begin position="229"/>
        <end position="249"/>
    </location>
</feature>
<evidence type="ECO:0000256" key="6">
    <source>
        <dbReference type="SAM" id="Phobius"/>
    </source>
</evidence>
<feature type="domain" description="Major facilitator superfamily (MFS) profile" evidence="7">
    <location>
        <begin position="75"/>
        <end position="536"/>
    </location>
</feature>
<evidence type="ECO:0000256" key="1">
    <source>
        <dbReference type="ARBA" id="ARBA00004141"/>
    </source>
</evidence>
<accession>M7SVL7</accession>
<feature type="transmembrane region" description="Helical" evidence="6">
    <location>
        <begin position="112"/>
        <end position="129"/>
    </location>
</feature>
<reference evidence="9" key="1">
    <citation type="journal article" date="2013" name="Genome Announc.">
        <title>Draft genome sequence of the grapevine dieback fungus Eutypa lata UCR-EL1.</title>
        <authorList>
            <person name="Blanco-Ulate B."/>
            <person name="Rolshausen P.E."/>
            <person name="Cantu D."/>
        </authorList>
    </citation>
    <scope>NUCLEOTIDE SEQUENCE [LARGE SCALE GENOMIC DNA]</scope>
    <source>
        <strain evidence="9">UCR-EL1</strain>
    </source>
</reference>
<dbReference type="InterPro" id="IPR036259">
    <property type="entry name" value="MFS_trans_sf"/>
</dbReference>
<evidence type="ECO:0000313" key="9">
    <source>
        <dbReference type="Proteomes" id="UP000012174"/>
    </source>
</evidence>
<dbReference type="eggNOG" id="KOG0255">
    <property type="taxonomic scope" value="Eukaryota"/>
</dbReference>
<dbReference type="KEGG" id="ela:UCREL1_2332"/>
<organism evidence="8 9">
    <name type="scientific">Eutypa lata (strain UCR-EL1)</name>
    <name type="common">Grapevine dieback disease fungus</name>
    <name type="synonym">Eutypa armeniacae</name>
    <dbReference type="NCBI Taxonomy" id="1287681"/>
    <lineage>
        <taxon>Eukaryota</taxon>
        <taxon>Fungi</taxon>
        <taxon>Dikarya</taxon>
        <taxon>Ascomycota</taxon>
        <taxon>Pezizomycotina</taxon>
        <taxon>Sordariomycetes</taxon>
        <taxon>Xylariomycetidae</taxon>
        <taxon>Xylariales</taxon>
        <taxon>Diatrypaceae</taxon>
        <taxon>Eutypa</taxon>
    </lineage>
</organism>
<evidence type="ECO:0000256" key="2">
    <source>
        <dbReference type="ARBA" id="ARBA00022692"/>
    </source>
</evidence>
<feature type="transmembrane region" description="Helical" evidence="6">
    <location>
        <begin position="481"/>
        <end position="499"/>
    </location>
</feature>
<keyword evidence="2 6" id="KW-0812">Transmembrane</keyword>
<dbReference type="HOGENOM" id="CLU_008455_1_3_1"/>
<dbReference type="SUPFAM" id="SSF103473">
    <property type="entry name" value="MFS general substrate transporter"/>
    <property type="match status" value="1"/>
</dbReference>
<dbReference type="OrthoDB" id="6770063at2759"/>
<evidence type="ECO:0000313" key="8">
    <source>
        <dbReference type="EMBL" id="EMR70629.1"/>
    </source>
</evidence>
<dbReference type="OMA" id="APLMDYW"/>
<dbReference type="PANTHER" id="PTHR23502">
    <property type="entry name" value="MAJOR FACILITATOR SUPERFAMILY"/>
    <property type="match status" value="1"/>
</dbReference>
<keyword evidence="9" id="KW-1185">Reference proteome</keyword>
<proteinExistence type="predicted"/>
<feature type="transmembrane region" description="Helical" evidence="6">
    <location>
        <begin position="141"/>
        <end position="160"/>
    </location>
</feature>
<dbReference type="AlphaFoldDB" id="M7SVL7"/>
<name>M7SVL7_EUTLA</name>